<evidence type="ECO:0000313" key="3">
    <source>
        <dbReference type="EMBL" id="MBK7954732.1"/>
    </source>
</evidence>
<dbReference type="SUPFAM" id="SSF53756">
    <property type="entry name" value="UDP-Glycosyltransferase/glycogen phosphorylase"/>
    <property type="match status" value="1"/>
</dbReference>
<dbReference type="EMBL" id="JADJOT010000009">
    <property type="protein sequence ID" value="MBK7954732.1"/>
    <property type="molecule type" value="Genomic_DNA"/>
</dbReference>
<organism evidence="3 4">
    <name type="scientific">Candidatus Accumulibacter affinis</name>
    <dbReference type="NCBI Taxonomy" id="2954384"/>
    <lineage>
        <taxon>Bacteria</taxon>
        <taxon>Pseudomonadati</taxon>
        <taxon>Pseudomonadota</taxon>
        <taxon>Betaproteobacteria</taxon>
        <taxon>Candidatus Accumulibacter</taxon>
    </lineage>
</organism>
<accession>A0A935W440</accession>
<evidence type="ECO:0000259" key="2">
    <source>
        <dbReference type="Pfam" id="PF13439"/>
    </source>
</evidence>
<protein>
    <submittedName>
        <fullName evidence="3">Glycosyltransferase family 4 protein</fullName>
    </submittedName>
</protein>
<reference evidence="3 4" key="1">
    <citation type="submission" date="2020-10" db="EMBL/GenBank/DDBJ databases">
        <title>Connecting structure to function with the recovery of over 1000 high-quality activated sludge metagenome-assembled genomes encoding full-length rRNA genes using long-read sequencing.</title>
        <authorList>
            <person name="Singleton C.M."/>
            <person name="Petriglieri F."/>
            <person name="Kristensen J.M."/>
            <person name="Kirkegaard R.H."/>
            <person name="Michaelsen T.Y."/>
            <person name="Andersen M.H."/>
            <person name="Karst S.M."/>
            <person name="Dueholm M.S."/>
            <person name="Nielsen P.H."/>
            <person name="Albertsen M."/>
        </authorList>
    </citation>
    <scope>NUCLEOTIDE SEQUENCE [LARGE SCALE GENOMIC DNA]</scope>
    <source>
        <strain evidence="3">Fred_18-Q3-R57-64_BAT3C.720</strain>
    </source>
</reference>
<dbReference type="InterPro" id="IPR028098">
    <property type="entry name" value="Glyco_trans_4-like_N"/>
</dbReference>
<sequence length="368" mass="40691">MGGREIAGWRDHDAQAAYPISRIELLRPPMSEGSSKSAIAAAYRALTIDVPVYAQVLKEVCSIVRREKVNLLCIGELASGSWIGVACKRLFGIPYINYIHGEEITTEMPYRRFGQKRREHLHQADGIVAVSDFTTHALQDLMGVPRDKIRVIHNGVNVERFTPSDPHPDILARHGLSGRKVILSVGRQVPRKGFDHVIDAMPAILAECPEAHYLVVGDGDYRSELERRVTANGLQGQVSFAGSVSLADLPRYYQSCDLFVMPNREMPDGDTEGFGLVFLEANACRKAVIGGRAGGAVEAVRDGKNGLLVDGNDPREIASAVIRLLKDDALRESLAEWGLEYARASSWQVQTERFMDLCQEIVDRRVNS</sequence>
<dbReference type="PANTHER" id="PTHR12526">
    <property type="entry name" value="GLYCOSYLTRANSFERASE"/>
    <property type="match status" value="1"/>
</dbReference>
<dbReference type="GO" id="GO:0016757">
    <property type="term" value="F:glycosyltransferase activity"/>
    <property type="evidence" value="ECO:0007669"/>
    <property type="project" value="InterPro"/>
</dbReference>
<dbReference type="Pfam" id="PF13439">
    <property type="entry name" value="Glyco_transf_4"/>
    <property type="match status" value="1"/>
</dbReference>
<feature type="domain" description="Glycosyltransferase subfamily 4-like N-terminal" evidence="2">
    <location>
        <begin position="58"/>
        <end position="160"/>
    </location>
</feature>
<gene>
    <name evidence="3" type="ORF">IPK02_12690</name>
</gene>
<comment type="caution">
    <text evidence="3">The sequence shown here is derived from an EMBL/GenBank/DDBJ whole genome shotgun (WGS) entry which is preliminary data.</text>
</comment>
<dbReference type="Proteomes" id="UP000706151">
    <property type="component" value="Unassembled WGS sequence"/>
</dbReference>
<dbReference type="InterPro" id="IPR001296">
    <property type="entry name" value="Glyco_trans_1"/>
</dbReference>
<dbReference type="Pfam" id="PF00534">
    <property type="entry name" value="Glycos_transf_1"/>
    <property type="match status" value="1"/>
</dbReference>
<proteinExistence type="predicted"/>
<dbReference type="Gene3D" id="3.40.50.2000">
    <property type="entry name" value="Glycogen Phosphorylase B"/>
    <property type="match status" value="2"/>
</dbReference>
<feature type="domain" description="Glycosyl transferase family 1" evidence="1">
    <location>
        <begin position="177"/>
        <end position="336"/>
    </location>
</feature>
<dbReference type="PANTHER" id="PTHR12526:SF572">
    <property type="entry name" value="BLL5144 PROTEIN"/>
    <property type="match status" value="1"/>
</dbReference>
<name>A0A935W440_9PROT</name>
<evidence type="ECO:0000313" key="4">
    <source>
        <dbReference type="Proteomes" id="UP000706151"/>
    </source>
</evidence>
<dbReference type="CDD" id="cd03801">
    <property type="entry name" value="GT4_PimA-like"/>
    <property type="match status" value="1"/>
</dbReference>
<evidence type="ECO:0000259" key="1">
    <source>
        <dbReference type="Pfam" id="PF00534"/>
    </source>
</evidence>
<dbReference type="AlphaFoldDB" id="A0A935W440"/>